<dbReference type="PANTHER" id="PTHR23362:SF8">
    <property type="entry name" value="SPK DOMAIN-CONTAINING PROTEIN"/>
    <property type="match status" value="1"/>
</dbReference>
<proteinExistence type="predicted"/>
<feature type="domain" description="SPK" evidence="1">
    <location>
        <begin position="26"/>
        <end position="136"/>
    </location>
</feature>
<reference evidence="3" key="1">
    <citation type="submission" date="2016-11" db="UniProtKB">
        <authorList>
            <consortium name="WormBaseParasite"/>
        </authorList>
    </citation>
    <scope>IDENTIFICATION</scope>
</reference>
<dbReference type="InterPro" id="IPR006570">
    <property type="entry name" value="SPK_dom"/>
</dbReference>
<evidence type="ECO:0000313" key="3">
    <source>
        <dbReference type="WBParaSite" id="Csp11.Scaffold408.g958.t1"/>
    </source>
</evidence>
<sequence>MHTMLPEVDEEEGGLNLNEKEHLSGTEKQLIDFLVEKMKTMDSPIGDTIFLKEFKKATGFPDSIDTLKRKYRSAKSKIFDSKEFDREMKIRMLFVSGARLNAEILKDLRKHALVTTDKLGKIKEYVADDGSVSMKRGRSGRKTVSEHTDRLLLNDENRSVSFIPITNMFMKEFEKMKRASEEIIYLDDEEEEETAEEEDKKPVITEEHPFIDLTIDSTEEDVSEAAPMSKKRRNEEISTGLPIKKERTSRENTFDSFGFIGFEEPVAQNQQTLEKEMEEAPEGTPEESPLTPITSTPLHTLPDDLFDVEASISNLLEPIELCRYLDDDEELDFEFGENGEEETPKEPETHTALLKVLEAFDTLIATLESPILSELKAKIEARIAEEKESSRNIRIDSIPVAIEPCLYLLQKNSTEEFNDSTSLRDFLIILRCHILGLKIPELDDYQKKLKGNIDSLSLQDKRIPLNAIPNALQLALDIIVAT</sequence>
<dbReference type="SMART" id="SM00583">
    <property type="entry name" value="SPK"/>
    <property type="match status" value="1"/>
</dbReference>
<accession>A0A1I7SZA9</accession>
<dbReference type="PANTHER" id="PTHR23362">
    <property type="entry name" value="L-PLASTIN-RELATED"/>
    <property type="match status" value="1"/>
</dbReference>
<dbReference type="WBParaSite" id="Csp11.Scaffold408.g958.t1">
    <property type="protein sequence ID" value="Csp11.Scaffold408.g958.t1"/>
    <property type="gene ID" value="Csp11.Scaffold408.g958"/>
</dbReference>
<name>A0A1I7SZA9_9PELO</name>
<dbReference type="AlphaFoldDB" id="A0A1I7SZA9"/>
<dbReference type="Pfam" id="PF04435">
    <property type="entry name" value="SPK"/>
    <property type="match status" value="1"/>
</dbReference>
<dbReference type="InterPro" id="IPR053315">
    <property type="entry name" value="Peptidase_C14A"/>
</dbReference>
<keyword evidence="2" id="KW-1185">Reference proteome</keyword>
<organism evidence="2 3">
    <name type="scientific">Caenorhabditis tropicalis</name>
    <dbReference type="NCBI Taxonomy" id="1561998"/>
    <lineage>
        <taxon>Eukaryota</taxon>
        <taxon>Metazoa</taxon>
        <taxon>Ecdysozoa</taxon>
        <taxon>Nematoda</taxon>
        <taxon>Chromadorea</taxon>
        <taxon>Rhabditida</taxon>
        <taxon>Rhabditina</taxon>
        <taxon>Rhabditomorpha</taxon>
        <taxon>Rhabditoidea</taxon>
        <taxon>Rhabditidae</taxon>
        <taxon>Peloderinae</taxon>
        <taxon>Caenorhabditis</taxon>
    </lineage>
</organism>
<evidence type="ECO:0000259" key="1">
    <source>
        <dbReference type="SMART" id="SM00583"/>
    </source>
</evidence>
<protein>
    <submittedName>
        <fullName evidence="3">SPK domain-containing protein</fullName>
    </submittedName>
</protein>
<dbReference type="Proteomes" id="UP000095282">
    <property type="component" value="Unplaced"/>
</dbReference>
<evidence type="ECO:0000313" key="2">
    <source>
        <dbReference type="Proteomes" id="UP000095282"/>
    </source>
</evidence>